<dbReference type="Gene3D" id="1.10.1130.10">
    <property type="entry name" value="Flavocytochrome C3, Chain A"/>
    <property type="match status" value="1"/>
</dbReference>
<dbReference type="InterPro" id="IPR051829">
    <property type="entry name" value="Multiheme_Cytochr_ET"/>
</dbReference>
<evidence type="ECO:0000313" key="3">
    <source>
        <dbReference type="EMBL" id="PXY02208.1"/>
    </source>
</evidence>
<keyword evidence="1" id="KW-0732">Signal</keyword>
<keyword evidence="2" id="KW-0812">Transmembrane</keyword>
<dbReference type="OrthoDB" id="9777268at2"/>
<name>A0A2V4A0L2_9BACT</name>
<gene>
    <name evidence="3" type="ORF">DF185_06060</name>
</gene>
<reference evidence="3 4" key="1">
    <citation type="submission" date="2018-05" db="EMBL/GenBank/DDBJ databases">
        <title>Marinifilum breve JC075T sp. nov., a marine bacterium isolated from Yongle Blue Hole in the South China Sea.</title>
        <authorList>
            <person name="Fu T."/>
        </authorList>
    </citation>
    <scope>NUCLEOTIDE SEQUENCE [LARGE SCALE GENOMIC DNA]</scope>
    <source>
        <strain evidence="3 4">JC075</strain>
    </source>
</reference>
<organism evidence="3 4">
    <name type="scientific">Marinifilum breve</name>
    <dbReference type="NCBI Taxonomy" id="2184082"/>
    <lineage>
        <taxon>Bacteria</taxon>
        <taxon>Pseudomonadati</taxon>
        <taxon>Bacteroidota</taxon>
        <taxon>Bacteroidia</taxon>
        <taxon>Marinilabiliales</taxon>
        <taxon>Marinifilaceae</taxon>
    </lineage>
</organism>
<keyword evidence="2" id="KW-0472">Membrane</keyword>
<accession>A0A2V4A0L2</accession>
<dbReference type="SUPFAM" id="SSF48695">
    <property type="entry name" value="Multiheme cytochromes"/>
    <property type="match status" value="1"/>
</dbReference>
<dbReference type="PANTHER" id="PTHR35038">
    <property type="entry name" value="DISSIMILATORY SULFITE REDUCTASE SIRA"/>
    <property type="match status" value="1"/>
</dbReference>
<dbReference type="Proteomes" id="UP000248079">
    <property type="component" value="Unassembled WGS sequence"/>
</dbReference>
<evidence type="ECO:0000256" key="2">
    <source>
        <dbReference type="SAM" id="Phobius"/>
    </source>
</evidence>
<evidence type="ECO:0000313" key="4">
    <source>
        <dbReference type="Proteomes" id="UP000248079"/>
    </source>
</evidence>
<proteinExistence type="predicted"/>
<keyword evidence="2" id="KW-1133">Transmembrane helix</keyword>
<dbReference type="RefSeq" id="WP_110359842.1">
    <property type="nucleotide sequence ID" value="NZ_QFLI01000002.1"/>
</dbReference>
<comment type="caution">
    <text evidence="3">The sequence shown here is derived from an EMBL/GenBank/DDBJ whole genome shotgun (WGS) entry which is preliminary data.</text>
</comment>
<dbReference type="PROSITE" id="PS51257">
    <property type="entry name" value="PROKAR_LIPOPROTEIN"/>
    <property type="match status" value="1"/>
</dbReference>
<dbReference type="EMBL" id="QFLI01000002">
    <property type="protein sequence ID" value="PXY02208.1"/>
    <property type="molecule type" value="Genomic_DNA"/>
</dbReference>
<dbReference type="AlphaFoldDB" id="A0A2V4A0L2"/>
<sequence>MKKARLFFQLVGIGIFTISLVIVGCTKDGPMGPAGADGKDGVDGIDGQDGTTSCLACHNTTVETTVNAQYESSTHGGSQNFYPGSPLVSEYAGARNDCAKCHSHEGFLETQKTGRDTTAANIPIPTNITCNTCHESHASFDFETDGQDYALRTAIPVALLIDKNSTIDFGNTSNLCANCHQPRTGPTVPDGDGNFEITSFRYGPHHSPQATMVAGIAGYETLTGEYPTAGTSTHATAGSCILCHMVEKDNVSSHDWVPTIESCTECHTSLTTFDYNGFQTKIQGMLDELKADLTNAGLLDAEGTTIVGTYPAEHAGALYNYKTILEDQSLGVHNPRYTEALLEASLAIFD</sequence>
<protein>
    <submittedName>
        <fullName evidence="3">Uncharacterized protein</fullName>
    </submittedName>
</protein>
<evidence type="ECO:0000256" key="1">
    <source>
        <dbReference type="ARBA" id="ARBA00022729"/>
    </source>
</evidence>
<keyword evidence="4" id="KW-1185">Reference proteome</keyword>
<dbReference type="InterPro" id="IPR036280">
    <property type="entry name" value="Multihaem_cyt_sf"/>
</dbReference>
<feature type="transmembrane region" description="Helical" evidence="2">
    <location>
        <begin position="6"/>
        <end position="25"/>
    </location>
</feature>